<gene>
    <name evidence="3" type="ORF">CCE28_17750</name>
</gene>
<keyword evidence="4" id="KW-1185">Reference proteome</keyword>
<feature type="domain" description="YfjL-like N-terminal" evidence="2">
    <location>
        <begin position="111"/>
        <end position="194"/>
    </location>
</feature>
<reference evidence="3 4" key="1">
    <citation type="submission" date="2017-06" db="EMBL/GenBank/DDBJ databases">
        <title>Draft genome sequence of anaerobic fermentative bacterium Anaeromicrobium sediminis DY2726D isolated from West Pacific Ocean sediments.</title>
        <authorList>
            <person name="Zeng X."/>
        </authorList>
    </citation>
    <scope>NUCLEOTIDE SEQUENCE [LARGE SCALE GENOMIC DNA]</scope>
    <source>
        <strain evidence="3 4">DY2726D</strain>
    </source>
</reference>
<keyword evidence="1" id="KW-0472">Membrane</keyword>
<dbReference type="AlphaFoldDB" id="A0A267ME39"/>
<organism evidence="3 4">
    <name type="scientific">Anaeromicrobium sediminis</name>
    <dbReference type="NCBI Taxonomy" id="1478221"/>
    <lineage>
        <taxon>Bacteria</taxon>
        <taxon>Bacillati</taxon>
        <taxon>Bacillota</taxon>
        <taxon>Clostridia</taxon>
        <taxon>Peptostreptococcales</taxon>
        <taxon>Thermotaleaceae</taxon>
        <taxon>Anaeromicrobium</taxon>
    </lineage>
</organism>
<name>A0A267ME39_9FIRM</name>
<proteinExistence type="predicted"/>
<evidence type="ECO:0000313" key="4">
    <source>
        <dbReference type="Proteomes" id="UP000216024"/>
    </source>
</evidence>
<dbReference type="OrthoDB" id="6194834at2"/>
<keyword evidence="1" id="KW-1133">Transmembrane helix</keyword>
<comment type="caution">
    <text evidence="3">The sequence shown here is derived from an EMBL/GenBank/DDBJ whole genome shotgun (WGS) entry which is preliminary data.</text>
</comment>
<evidence type="ECO:0000259" key="2">
    <source>
        <dbReference type="Pfam" id="PF25425"/>
    </source>
</evidence>
<dbReference type="EMBL" id="NIBG01000022">
    <property type="protein sequence ID" value="PAB57844.1"/>
    <property type="molecule type" value="Genomic_DNA"/>
</dbReference>
<accession>A0A267ME39</accession>
<keyword evidence="1" id="KW-0812">Transmembrane</keyword>
<dbReference type="Proteomes" id="UP000216024">
    <property type="component" value="Unassembled WGS sequence"/>
</dbReference>
<evidence type="ECO:0000256" key="1">
    <source>
        <dbReference type="SAM" id="Phobius"/>
    </source>
</evidence>
<feature type="transmembrane region" description="Helical" evidence="1">
    <location>
        <begin position="21"/>
        <end position="54"/>
    </location>
</feature>
<dbReference type="InterPro" id="IPR057359">
    <property type="entry name" value="YfjL_N"/>
</dbReference>
<evidence type="ECO:0000313" key="3">
    <source>
        <dbReference type="EMBL" id="PAB57844.1"/>
    </source>
</evidence>
<feature type="transmembrane region" description="Helical" evidence="1">
    <location>
        <begin position="60"/>
        <end position="93"/>
    </location>
</feature>
<dbReference type="Pfam" id="PF25425">
    <property type="entry name" value="YfjL_N"/>
    <property type="match status" value="1"/>
</dbReference>
<dbReference type="RefSeq" id="WP_095135069.1">
    <property type="nucleotide sequence ID" value="NZ_NIBG01000022.1"/>
</dbReference>
<protein>
    <recommendedName>
        <fullName evidence="2">YfjL-like N-terminal domain-containing protein</fullName>
    </recommendedName>
</protein>
<dbReference type="PROSITE" id="PS51257">
    <property type="entry name" value="PROKAR_LIPOPROTEIN"/>
    <property type="match status" value="1"/>
</dbReference>
<sequence>MKKIENQLLKYKKMNKTIITIILIVFACVITYRGSVMGSLSLMVIIPFVCRMFYDQTAHIVAISLIIGAISGFFNVLGFGILFPLIFSISSLCGVFGAMSLKKVYNEPIKKKKILYLILSIILLRAGISINVEATGTPWGYMEAKEKINSYVKKNYEDGTLKYKKTSYNWYMDNYYNVYEYFVRGSSQEVHIDYSKRKEIYDQFKFEMEQLYTYEREIELQGILNGLMDKNLRVSAGIETEDYITRDELNDHYYNLTYDMEKFNKTKEKREKLNNKITYIIRIKDNEMKDLILSKEELTDLAIKIRNTIGVHEINFLRVTVKCSNGEDSSYEVWFDKNTDEEGIIKNYKYEKK</sequence>